<evidence type="ECO:0000256" key="2">
    <source>
        <dbReference type="ARBA" id="ARBA00022692"/>
    </source>
</evidence>
<feature type="transmembrane region" description="Helical" evidence="5">
    <location>
        <begin position="291"/>
        <end position="309"/>
    </location>
</feature>
<keyword evidence="4 5" id="KW-0472">Membrane</keyword>
<feature type="transmembrane region" description="Helical" evidence="5">
    <location>
        <begin position="171"/>
        <end position="190"/>
    </location>
</feature>
<dbReference type="InterPro" id="IPR051533">
    <property type="entry name" value="WaaL-like"/>
</dbReference>
<feature type="transmembrane region" description="Helical" evidence="5">
    <location>
        <begin position="432"/>
        <end position="448"/>
    </location>
</feature>
<dbReference type="Pfam" id="PF04932">
    <property type="entry name" value="Wzy_C"/>
    <property type="match status" value="1"/>
</dbReference>
<feature type="domain" description="O-antigen ligase-related" evidence="6">
    <location>
        <begin position="246"/>
        <end position="394"/>
    </location>
</feature>
<name>A0A2W7IIC1_9FLAO</name>
<dbReference type="RefSeq" id="WP_111541506.1">
    <property type="nucleotide sequence ID" value="NZ_QKYV01000006.1"/>
</dbReference>
<gene>
    <name evidence="7" type="ORF">LX95_02217</name>
</gene>
<comment type="subcellular location">
    <subcellularLocation>
        <location evidence="1">Membrane</location>
        <topology evidence="1">Multi-pass membrane protein</topology>
    </subcellularLocation>
</comment>
<dbReference type="PANTHER" id="PTHR37422">
    <property type="entry name" value="TEICHURONIC ACID BIOSYNTHESIS PROTEIN TUAE"/>
    <property type="match status" value="1"/>
</dbReference>
<dbReference type="GO" id="GO:0016020">
    <property type="term" value="C:membrane"/>
    <property type="evidence" value="ECO:0007669"/>
    <property type="project" value="UniProtKB-SubCell"/>
</dbReference>
<evidence type="ECO:0000313" key="8">
    <source>
        <dbReference type="Proteomes" id="UP000249542"/>
    </source>
</evidence>
<accession>A0A2W7IIC1</accession>
<keyword evidence="2 5" id="KW-0812">Transmembrane</keyword>
<feature type="transmembrane region" description="Helical" evidence="5">
    <location>
        <begin position="238"/>
        <end position="255"/>
    </location>
</feature>
<sequence length="466" mass="52486">MIKRIKRKKKLNDLKPISTILFHVALGIVAIMYRPIMQVYVIGCVFYFLYRFLTRKNKEKEVLIACAYMVGGEVFFRMTKAMVFYETGKYVVILFLLFGMFYQGFKRKAYPYAIYLILLLPGLIGALDYFAGDLFLYRKTVLFNLSGPISLCATALYCYGRSLKMSEFLQILDTIVYPIIAMTVYLYLYNPAIRDVVTNTASNAATSGGYGPNQVSTMLGLGVFILFTRLLLPYKHKLVQFTMMFFLIAMAHRALLTFSRGGVYVAILIAFAFVIMLYFSSGLRMKAQLSYKILVTFAVTFGIWLIAVSQTGGLLSNRYANEDSLGREKEDISTGRGDLLSAEIDAFADEPILGIGIGATKIYHIEHLGSALPTHNEISRMLAEHGLFGIIALLILIFAPLSSKLQGQQNIYFYSFLGFWFLTVAHSSMRIAAPGFIYGLALLNLTYGKKKKDTLSRQSTLQARKK</sequence>
<feature type="transmembrane region" description="Helical" evidence="5">
    <location>
        <begin position="382"/>
        <end position="399"/>
    </location>
</feature>
<protein>
    <submittedName>
        <fullName evidence="7">O-antigen ligase-like membrane protein</fullName>
    </submittedName>
</protein>
<reference evidence="7 8" key="1">
    <citation type="submission" date="2018-06" db="EMBL/GenBank/DDBJ databases">
        <title>Genomic Encyclopedia of Archaeal and Bacterial Type Strains, Phase II (KMG-II): from individual species to whole genera.</title>
        <authorList>
            <person name="Goeker M."/>
        </authorList>
    </citation>
    <scope>NUCLEOTIDE SEQUENCE [LARGE SCALE GENOMIC DNA]</scope>
    <source>
        <strain evidence="7 8">DSM 15361</strain>
    </source>
</reference>
<feature type="transmembrane region" description="Helical" evidence="5">
    <location>
        <begin position="411"/>
        <end position="426"/>
    </location>
</feature>
<dbReference type="Proteomes" id="UP000249542">
    <property type="component" value="Unassembled WGS sequence"/>
</dbReference>
<evidence type="ECO:0000256" key="1">
    <source>
        <dbReference type="ARBA" id="ARBA00004141"/>
    </source>
</evidence>
<evidence type="ECO:0000259" key="6">
    <source>
        <dbReference type="Pfam" id="PF04932"/>
    </source>
</evidence>
<evidence type="ECO:0000256" key="3">
    <source>
        <dbReference type="ARBA" id="ARBA00022989"/>
    </source>
</evidence>
<proteinExistence type="predicted"/>
<keyword evidence="3 5" id="KW-1133">Transmembrane helix</keyword>
<organism evidence="7 8">
    <name type="scientific">Mesonia algae</name>
    <dbReference type="NCBI Taxonomy" id="213248"/>
    <lineage>
        <taxon>Bacteria</taxon>
        <taxon>Pseudomonadati</taxon>
        <taxon>Bacteroidota</taxon>
        <taxon>Flavobacteriia</taxon>
        <taxon>Flavobacteriales</taxon>
        <taxon>Flavobacteriaceae</taxon>
        <taxon>Mesonia</taxon>
    </lineage>
</organism>
<evidence type="ECO:0000256" key="4">
    <source>
        <dbReference type="ARBA" id="ARBA00023136"/>
    </source>
</evidence>
<evidence type="ECO:0000313" key="7">
    <source>
        <dbReference type="EMBL" id="PZW39077.1"/>
    </source>
</evidence>
<dbReference type="InterPro" id="IPR007016">
    <property type="entry name" value="O-antigen_ligase-rel_domated"/>
</dbReference>
<dbReference type="EMBL" id="QKYV01000006">
    <property type="protein sequence ID" value="PZW39077.1"/>
    <property type="molecule type" value="Genomic_DNA"/>
</dbReference>
<comment type="caution">
    <text evidence="7">The sequence shown here is derived from an EMBL/GenBank/DDBJ whole genome shotgun (WGS) entry which is preliminary data.</text>
</comment>
<feature type="transmembrane region" description="Helical" evidence="5">
    <location>
        <begin position="87"/>
        <end position="105"/>
    </location>
</feature>
<evidence type="ECO:0000256" key="5">
    <source>
        <dbReference type="SAM" id="Phobius"/>
    </source>
</evidence>
<feature type="transmembrane region" description="Helical" evidence="5">
    <location>
        <begin position="142"/>
        <end position="159"/>
    </location>
</feature>
<dbReference type="AlphaFoldDB" id="A0A2W7IIC1"/>
<feature type="transmembrane region" description="Helical" evidence="5">
    <location>
        <begin position="20"/>
        <end position="50"/>
    </location>
</feature>
<feature type="transmembrane region" description="Helical" evidence="5">
    <location>
        <begin position="210"/>
        <end position="231"/>
    </location>
</feature>
<keyword evidence="8" id="KW-1185">Reference proteome</keyword>
<dbReference type="PANTHER" id="PTHR37422:SF13">
    <property type="entry name" value="LIPOPOLYSACCHARIDE BIOSYNTHESIS PROTEIN PA4999-RELATED"/>
    <property type="match status" value="1"/>
</dbReference>
<dbReference type="GO" id="GO:0016874">
    <property type="term" value="F:ligase activity"/>
    <property type="evidence" value="ECO:0007669"/>
    <property type="project" value="UniProtKB-KW"/>
</dbReference>
<feature type="transmembrane region" description="Helical" evidence="5">
    <location>
        <begin position="261"/>
        <end position="279"/>
    </location>
</feature>
<feature type="transmembrane region" description="Helical" evidence="5">
    <location>
        <begin position="112"/>
        <end position="130"/>
    </location>
</feature>
<keyword evidence="7" id="KW-0436">Ligase</keyword>